<name>A0A5E4N666_9HEMI</name>
<evidence type="ECO:0000313" key="10">
    <source>
        <dbReference type="Proteomes" id="UP000325440"/>
    </source>
</evidence>
<dbReference type="InterPro" id="IPR056845">
    <property type="entry name" value="LRR_Zer-1"/>
</dbReference>
<dbReference type="SUPFAM" id="SSF48371">
    <property type="entry name" value="ARM repeat"/>
    <property type="match status" value="1"/>
</dbReference>
<dbReference type="InterPro" id="IPR011989">
    <property type="entry name" value="ARM-like"/>
</dbReference>
<dbReference type="AlphaFoldDB" id="A0A5E4N666"/>
<dbReference type="InterPro" id="IPR016024">
    <property type="entry name" value="ARM-type_fold"/>
</dbReference>
<organism evidence="9 10">
    <name type="scientific">Cinara cedri</name>
    <dbReference type="NCBI Taxonomy" id="506608"/>
    <lineage>
        <taxon>Eukaryota</taxon>
        <taxon>Metazoa</taxon>
        <taxon>Ecdysozoa</taxon>
        <taxon>Arthropoda</taxon>
        <taxon>Hexapoda</taxon>
        <taxon>Insecta</taxon>
        <taxon>Pterygota</taxon>
        <taxon>Neoptera</taxon>
        <taxon>Paraneoptera</taxon>
        <taxon>Hemiptera</taxon>
        <taxon>Sternorrhyncha</taxon>
        <taxon>Aphidomorpha</taxon>
        <taxon>Aphidoidea</taxon>
        <taxon>Aphididae</taxon>
        <taxon>Lachninae</taxon>
        <taxon>Cinara</taxon>
    </lineage>
</organism>
<protein>
    <recommendedName>
        <fullName evidence="5">Protein zer-1 homolog</fullName>
    </recommendedName>
    <alternativeName>
        <fullName evidence="6">Zyg-11 homolog B-like protein</fullName>
    </alternativeName>
</protein>
<dbReference type="InterPro" id="IPR055142">
    <property type="entry name" value="ZER1-like_C"/>
</dbReference>
<feature type="domain" description="Zer-1-like leucine-rich repeats region" evidence="8">
    <location>
        <begin position="200"/>
        <end position="341"/>
    </location>
</feature>
<dbReference type="GO" id="GO:0031462">
    <property type="term" value="C:Cul2-RING ubiquitin ligase complex"/>
    <property type="evidence" value="ECO:0007669"/>
    <property type="project" value="TreeGrafter"/>
</dbReference>
<reference evidence="9 10" key="1">
    <citation type="submission" date="2019-08" db="EMBL/GenBank/DDBJ databases">
        <authorList>
            <person name="Alioto T."/>
            <person name="Alioto T."/>
            <person name="Gomez Garrido J."/>
        </authorList>
    </citation>
    <scope>NUCLEOTIDE SEQUENCE [LARGE SCALE GENOMIC DNA]</scope>
</reference>
<keyword evidence="4" id="KW-0833">Ubl conjugation pathway</keyword>
<evidence type="ECO:0000256" key="5">
    <source>
        <dbReference type="ARBA" id="ARBA00067612"/>
    </source>
</evidence>
<dbReference type="EMBL" id="CABPRJ010001895">
    <property type="protein sequence ID" value="VVC39426.1"/>
    <property type="molecule type" value="Genomic_DNA"/>
</dbReference>
<feature type="domain" description="Protein zer-1 homolog-like C-terminal" evidence="7">
    <location>
        <begin position="411"/>
        <end position="772"/>
    </location>
</feature>
<sequence length="797" mass="90252">MYQSGNPRVQIKYRHKEERSPESLFCLCLKYVARNLDIVCKDTPAGYTLHEGLALPSEICEPFIEAYQNNGGEIFDCFAHLFEDVTKTNLRSVNIRNSSITDDGLEYLLRHDLEELILTNCQNLSHKTYINIFKHAVNLRSLTIGPNVQITPYNKLSNCSLTLDDVPIIIHRKAPNLKHLVLRAIAESPFSSDNIFLGVMLDKLLQLRVLDLSYCLGVGSLRYLCKLNSLHTLILFDVPHLQDSSDAILNICTLTSLVVLDISQTESYPEQGVYKDENKTLALIVKCLPNLMSLDISGTNLAGKGTAEQSLCESFSDKKSDIPGLESRVDNPLEFLGLYHTMHNACRRHDIPAKIISGDANEYQIFNAAASCMDKPKLLQNILNDLYHLLRYDQCTQIDQALDIVLEALTRYVKEKLIQISGSATLFYIVKNKDRPLLLNDVTVKRRIITTLLTGMDFHNYDETMMRNGCLTLCQLRIPQDVMFEFKRLVQMLLHIVSTSDHEGFVQRIGIYLLNSVACQVNNKQKNELGDAGAIKKMMAIIKDRLHRRVCDDVLEVAWSTMWNVTDEAPTNCKRFLDGNGMKYFIGCLTTFPDKNELMRNMMGLLGNVAEVKELRPRLMQSHFIKVFSDLLFSSQDGIEVSYNAAGVIAHLASDGYKAWIIKNPPRCKVLDRMTKAIQNWNLDADRNINYRSFEPILQLAQVRHTPQCAHWAAWALANLTKVYPEKYCSIVIGEGGLRIMHELLEEDAQIDQNSEPGVIHSLAQTVINQCMIFMKNTVEASSQLDHTAVIINAGMR</sequence>
<dbReference type="Proteomes" id="UP000325440">
    <property type="component" value="Unassembled WGS sequence"/>
</dbReference>
<evidence type="ECO:0000256" key="1">
    <source>
        <dbReference type="ARBA" id="ARBA00009420"/>
    </source>
</evidence>
<dbReference type="Pfam" id="PF25013">
    <property type="entry name" value="LRR_Zer-1"/>
    <property type="match status" value="1"/>
</dbReference>
<evidence type="ECO:0000313" key="9">
    <source>
        <dbReference type="EMBL" id="VVC39426.1"/>
    </source>
</evidence>
<gene>
    <name evidence="9" type="ORF">CINCED_3A020042</name>
</gene>
<dbReference type="Gene3D" id="3.80.10.10">
    <property type="entry name" value="Ribonuclease Inhibitor"/>
    <property type="match status" value="2"/>
</dbReference>
<dbReference type="PANTHER" id="PTHR12904:SF23">
    <property type="entry name" value="PROTEIN ZER-1 HOMOLOG"/>
    <property type="match status" value="1"/>
</dbReference>
<dbReference type="Pfam" id="PF22964">
    <property type="entry name" value="ZER1-like_2nd"/>
    <property type="match status" value="1"/>
</dbReference>
<evidence type="ECO:0000259" key="8">
    <source>
        <dbReference type="Pfam" id="PF25013"/>
    </source>
</evidence>
<evidence type="ECO:0000256" key="6">
    <source>
        <dbReference type="ARBA" id="ARBA00081214"/>
    </source>
</evidence>
<evidence type="ECO:0000256" key="3">
    <source>
        <dbReference type="ARBA" id="ARBA00022737"/>
    </source>
</evidence>
<evidence type="ECO:0000256" key="2">
    <source>
        <dbReference type="ARBA" id="ARBA00022614"/>
    </source>
</evidence>
<dbReference type="InterPro" id="IPR051341">
    <property type="entry name" value="Zyg-11_UBL_adapter"/>
</dbReference>
<dbReference type="InterPro" id="IPR032675">
    <property type="entry name" value="LRR_dom_sf"/>
</dbReference>
<keyword evidence="10" id="KW-1185">Reference proteome</keyword>
<accession>A0A5E4N666</accession>
<comment type="similarity">
    <text evidence="1">Belongs to the zyg-11 family.</text>
</comment>
<dbReference type="FunFam" id="1.25.10.10:FF:000111">
    <property type="entry name" value="Protein zer-1 homolog"/>
    <property type="match status" value="1"/>
</dbReference>
<evidence type="ECO:0000259" key="7">
    <source>
        <dbReference type="Pfam" id="PF22964"/>
    </source>
</evidence>
<evidence type="ECO:0000256" key="4">
    <source>
        <dbReference type="ARBA" id="ARBA00022786"/>
    </source>
</evidence>
<keyword evidence="2" id="KW-0433">Leucine-rich repeat</keyword>
<dbReference type="Gene3D" id="1.25.10.10">
    <property type="entry name" value="Leucine-rich Repeat Variant"/>
    <property type="match status" value="1"/>
</dbReference>
<dbReference type="SUPFAM" id="SSF52047">
    <property type="entry name" value="RNI-like"/>
    <property type="match status" value="1"/>
</dbReference>
<proteinExistence type="inferred from homology"/>
<keyword evidence="3" id="KW-0677">Repeat</keyword>
<dbReference type="OrthoDB" id="5783533at2759"/>
<dbReference type="PANTHER" id="PTHR12904">
    <property type="match status" value="1"/>
</dbReference>